<dbReference type="InterPro" id="IPR004154">
    <property type="entry name" value="Anticodon-bd"/>
</dbReference>
<comment type="catalytic activity">
    <reaction evidence="12 13">
        <text>tRNA(Thr) + L-threonine + ATP = L-threonyl-tRNA(Thr) + AMP + diphosphate + H(+)</text>
        <dbReference type="Rhea" id="RHEA:24624"/>
        <dbReference type="Rhea" id="RHEA-COMP:9670"/>
        <dbReference type="Rhea" id="RHEA-COMP:9704"/>
        <dbReference type="ChEBI" id="CHEBI:15378"/>
        <dbReference type="ChEBI" id="CHEBI:30616"/>
        <dbReference type="ChEBI" id="CHEBI:33019"/>
        <dbReference type="ChEBI" id="CHEBI:57926"/>
        <dbReference type="ChEBI" id="CHEBI:78442"/>
        <dbReference type="ChEBI" id="CHEBI:78534"/>
        <dbReference type="ChEBI" id="CHEBI:456215"/>
        <dbReference type="EC" id="6.1.1.3"/>
    </reaction>
</comment>
<keyword evidence="4 13" id="KW-0436">Ligase</keyword>
<evidence type="ECO:0000256" key="8">
    <source>
        <dbReference type="ARBA" id="ARBA00022840"/>
    </source>
</evidence>
<dbReference type="PANTHER" id="PTHR11451">
    <property type="entry name" value="THREONINE-TRNA LIGASE"/>
    <property type="match status" value="1"/>
</dbReference>
<keyword evidence="2 13" id="KW-0963">Cytoplasm</keyword>
<sequence>MAEITITFPDGANKQFPQGTTGEEIASSISSGLKKQALAIKLDGELYDLRRELQQGGVIEIVTYTSDDGIDIMRHSTAHLLAQAVTRLFDNVNFGVGPVIEEGFYYDMDMEHTLTPEDLPKIEKEMKRIIEENLEIKRVEVSRNEAKRMFKEIGDDLKLELIDAIPEDEQVTIYKQGEFFDLCRGIHVPSTSKIKAFKLLSISGAYWRGDSNNQQLQRIYGTAFQKQGQLDEHLRILEERKERDHRKLGKELEIFTVSQKVGQGLPLWLPKGATIRRTIERYIVDLEERLGYDHVYTPVLGSVDLYKTSGHWDHYQDDMFPTMEMDNEDLVLRPMNCPHHMMVYKNQLYSYRNLPVRIAELGTMHRHEMSGALAGLQRVRAMTLNDAHIFARPDQLKAEFIRVVELVQKVYEDFGINDYYFRLSYRDPEDKEKYIDNDEMWEKAQAMLKETMEEMKVDYVEAEGEAAFYGPKLDVQVKTALGKDETLSTVQLDYQLPERFDLTYIGEDGNEHRPVVIHRGVVSTMERFVAFLIEEYKGAFPTWLAPVQVKVIPVSPQVHMDYAKKVEEKLRFQGIRVSVDERDEKIGYKIREAQTQKIPFSLVLGDNEIEEYTVNFRRYGEKESETIAYDKFEMLINDEIASKELRRK</sequence>
<evidence type="ECO:0000256" key="1">
    <source>
        <dbReference type="ARBA" id="ARBA00008226"/>
    </source>
</evidence>
<dbReference type="InterPro" id="IPR033728">
    <property type="entry name" value="ThrRS_core"/>
</dbReference>
<keyword evidence="6 13" id="KW-0547">Nucleotide-binding</keyword>
<dbReference type="EC" id="6.1.1.3" evidence="13"/>
<comment type="cofactor">
    <cofactor evidence="13">
        <name>Zn(2+)</name>
        <dbReference type="ChEBI" id="CHEBI:29105"/>
    </cofactor>
    <text evidence="13">Binds 1 zinc ion per subunit.</text>
</comment>
<keyword evidence="7 13" id="KW-0862">Zinc</keyword>
<dbReference type="SUPFAM" id="SSF52954">
    <property type="entry name" value="Class II aaRS ABD-related"/>
    <property type="match status" value="1"/>
</dbReference>
<keyword evidence="3 13" id="KW-0820">tRNA-binding</keyword>
<dbReference type="PRINTS" id="PR01047">
    <property type="entry name" value="TRNASYNTHTHR"/>
</dbReference>
<comment type="caution">
    <text evidence="13">Lacks conserved residue(s) required for the propagation of feature annotation.</text>
</comment>
<dbReference type="SUPFAM" id="SSF55681">
    <property type="entry name" value="Class II aaRS and biotin synthetases"/>
    <property type="match status" value="1"/>
</dbReference>
<feature type="binding site" evidence="13">
    <location>
        <position position="518"/>
    </location>
    <ligand>
        <name>Zn(2+)</name>
        <dbReference type="ChEBI" id="CHEBI:29105"/>
        <note>catalytic</note>
    </ligand>
</feature>
<dbReference type="CDD" id="cd01667">
    <property type="entry name" value="TGS_ThrRS"/>
    <property type="match status" value="1"/>
</dbReference>
<dbReference type="Gene3D" id="3.30.930.10">
    <property type="entry name" value="Bira Bifunctional Protein, Domain 2"/>
    <property type="match status" value="1"/>
</dbReference>
<dbReference type="NCBIfam" id="TIGR00418">
    <property type="entry name" value="thrS"/>
    <property type="match status" value="1"/>
</dbReference>
<evidence type="ECO:0000259" key="15">
    <source>
        <dbReference type="PROSITE" id="PS51880"/>
    </source>
</evidence>
<dbReference type="GO" id="GO:0004829">
    <property type="term" value="F:threonine-tRNA ligase activity"/>
    <property type="evidence" value="ECO:0007669"/>
    <property type="project" value="UniProtKB-EC"/>
</dbReference>
<comment type="caution">
    <text evidence="16">The sequence shown here is derived from an EMBL/GenBank/DDBJ whole genome shotgun (WGS) entry which is preliminary data.</text>
</comment>
<evidence type="ECO:0000313" key="17">
    <source>
        <dbReference type="Proteomes" id="UP001519328"/>
    </source>
</evidence>
<dbReference type="HAMAP" id="MF_00184">
    <property type="entry name" value="Thr_tRNA_synth"/>
    <property type="match status" value="1"/>
</dbReference>
<evidence type="ECO:0000256" key="4">
    <source>
        <dbReference type="ARBA" id="ARBA00022598"/>
    </source>
</evidence>
<keyword evidence="11 13" id="KW-0030">Aminoacyl-tRNA synthetase</keyword>
<evidence type="ECO:0000259" key="14">
    <source>
        <dbReference type="PROSITE" id="PS50862"/>
    </source>
</evidence>
<dbReference type="InterPro" id="IPR012675">
    <property type="entry name" value="Beta-grasp_dom_sf"/>
</dbReference>
<dbReference type="Gene3D" id="3.30.980.10">
    <property type="entry name" value="Threonyl-trna Synthetase, Chain A, domain 2"/>
    <property type="match status" value="1"/>
</dbReference>
<feature type="binding site" evidence="13">
    <location>
        <position position="388"/>
    </location>
    <ligand>
        <name>Zn(2+)</name>
        <dbReference type="ChEBI" id="CHEBI:29105"/>
        <note>catalytic</note>
    </ligand>
</feature>
<dbReference type="SMART" id="SM00863">
    <property type="entry name" value="tRNA_SAD"/>
    <property type="match status" value="1"/>
</dbReference>
<dbReference type="InterPro" id="IPR012676">
    <property type="entry name" value="TGS-like"/>
</dbReference>
<evidence type="ECO:0000256" key="5">
    <source>
        <dbReference type="ARBA" id="ARBA00022723"/>
    </source>
</evidence>
<dbReference type="InterPro" id="IPR012947">
    <property type="entry name" value="tRNA_SAD"/>
</dbReference>
<dbReference type="Pfam" id="PF02824">
    <property type="entry name" value="TGS"/>
    <property type="match status" value="1"/>
</dbReference>
<dbReference type="SUPFAM" id="SSF55186">
    <property type="entry name" value="ThrRS/AlaRS common domain"/>
    <property type="match status" value="1"/>
</dbReference>
<dbReference type="Pfam" id="PF03129">
    <property type="entry name" value="HGTP_anticodon"/>
    <property type="match status" value="1"/>
</dbReference>
<feature type="domain" description="Aminoacyl-transfer RNA synthetases class-II family profile" evidence="14">
    <location>
        <begin position="231"/>
        <end position="541"/>
    </location>
</feature>
<evidence type="ECO:0000256" key="7">
    <source>
        <dbReference type="ARBA" id="ARBA00022833"/>
    </source>
</evidence>
<dbReference type="Pfam" id="PF07973">
    <property type="entry name" value="tRNA_SAD"/>
    <property type="match status" value="1"/>
</dbReference>
<dbReference type="InterPro" id="IPR006195">
    <property type="entry name" value="aa-tRNA-synth_II"/>
</dbReference>
<keyword evidence="9 13" id="KW-0694">RNA-binding</keyword>
<dbReference type="InterPro" id="IPR002314">
    <property type="entry name" value="aa-tRNA-synt_IIb"/>
</dbReference>
<dbReference type="InterPro" id="IPR004095">
    <property type="entry name" value="TGS"/>
</dbReference>
<keyword evidence="8 13" id="KW-0067">ATP-binding</keyword>
<dbReference type="PROSITE" id="PS51880">
    <property type="entry name" value="TGS"/>
    <property type="match status" value="1"/>
</dbReference>
<dbReference type="RefSeq" id="WP_209479356.1">
    <property type="nucleotide sequence ID" value="NZ_JAGGKK010000002.1"/>
</dbReference>
<keyword evidence="10 13" id="KW-0648">Protein biosynthesis</keyword>
<keyword evidence="17" id="KW-1185">Reference proteome</keyword>
<organism evidence="16 17">
    <name type="scientific">Virgibacillus litoralis</name>
    <dbReference type="NCBI Taxonomy" id="578221"/>
    <lineage>
        <taxon>Bacteria</taxon>
        <taxon>Bacillati</taxon>
        <taxon>Bacillota</taxon>
        <taxon>Bacilli</taxon>
        <taxon>Bacillales</taxon>
        <taxon>Bacillaceae</taxon>
        <taxon>Virgibacillus</taxon>
    </lineage>
</organism>
<feature type="binding site" evidence="13">
    <location>
        <position position="337"/>
    </location>
    <ligand>
        <name>Zn(2+)</name>
        <dbReference type="ChEBI" id="CHEBI:29105"/>
        <note>catalytic</note>
    </ligand>
</feature>
<evidence type="ECO:0000256" key="3">
    <source>
        <dbReference type="ARBA" id="ARBA00022555"/>
    </source>
</evidence>
<dbReference type="InterPro" id="IPR002320">
    <property type="entry name" value="Thr-tRNA-ligase_IIa"/>
</dbReference>
<evidence type="ECO:0000256" key="13">
    <source>
        <dbReference type="HAMAP-Rule" id="MF_00184"/>
    </source>
</evidence>
<reference evidence="16 17" key="1">
    <citation type="submission" date="2021-03" db="EMBL/GenBank/DDBJ databases">
        <title>Genomic Encyclopedia of Type Strains, Phase IV (KMG-IV): sequencing the most valuable type-strain genomes for metagenomic binning, comparative biology and taxonomic classification.</title>
        <authorList>
            <person name="Goeker M."/>
        </authorList>
    </citation>
    <scope>NUCLEOTIDE SEQUENCE [LARGE SCALE GENOMIC DNA]</scope>
    <source>
        <strain evidence="16 17">DSM 21085</strain>
    </source>
</reference>
<dbReference type="EMBL" id="JAGGKK010000002">
    <property type="protein sequence ID" value="MBP1947747.1"/>
    <property type="molecule type" value="Genomic_DNA"/>
</dbReference>
<comment type="subcellular location">
    <subcellularLocation>
        <location evidence="13">Cytoplasm</location>
    </subcellularLocation>
</comment>
<dbReference type="InterPro" id="IPR045864">
    <property type="entry name" value="aa-tRNA-synth_II/BPL/LPL"/>
</dbReference>
<proteinExistence type="inferred from homology"/>
<dbReference type="Gene3D" id="3.40.50.800">
    <property type="entry name" value="Anticodon-binding domain"/>
    <property type="match status" value="1"/>
</dbReference>
<dbReference type="SUPFAM" id="SSF81271">
    <property type="entry name" value="TGS-like"/>
    <property type="match status" value="1"/>
</dbReference>
<comment type="subunit">
    <text evidence="13">Homodimer.</text>
</comment>
<feature type="domain" description="TGS" evidence="15">
    <location>
        <begin position="1"/>
        <end position="63"/>
    </location>
</feature>
<dbReference type="CDD" id="cd00860">
    <property type="entry name" value="ThrRS_anticodon"/>
    <property type="match status" value="1"/>
</dbReference>
<evidence type="ECO:0000313" key="16">
    <source>
        <dbReference type="EMBL" id="MBP1947747.1"/>
    </source>
</evidence>
<dbReference type="CDD" id="cd00771">
    <property type="entry name" value="ThrRS_core"/>
    <property type="match status" value="1"/>
</dbReference>
<dbReference type="InterPro" id="IPR036621">
    <property type="entry name" value="Anticodon-bd_dom_sf"/>
</dbReference>
<gene>
    <name evidence="13" type="primary">thrS</name>
    <name evidence="16" type="ORF">J2Z82_000673</name>
</gene>
<dbReference type="Pfam" id="PF00587">
    <property type="entry name" value="tRNA-synt_2b"/>
    <property type="match status" value="1"/>
</dbReference>
<dbReference type="InterPro" id="IPR018163">
    <property type="entry name" value="Thr/Ala-tRNA-synth_IIc_edit"/>
</dbReference>
<comment type="similarity">
    <text evidence="1 13">Belongs to the class-II aminoacyl-tRNA synthetase family.</text>
</comment>
<name>A0ABS4HB94_9BACI</name>
<evidence type="ECO:0000256" key="6">
    <source>
        <dbReference type="ARBA" id="ARBA00022741"/>
    </source>
</evidence>
<dbReference type="Gene3D" id="3.30.54.20">
    <property type="match status" value="1"/>
</dbReference>
<protein>
    <recommendedName>
        <fullName evidence="13">Threonine--tRNA ligase</fullName>
        <ecNumber evidence="13">6.1.1.3</ecNumber>
    </recommendedName>
    <alternativeName>
        <fullName evidence="13">Threonyl-tRNA synthetase</fullName>
        <shortName evidence="13">ThrRS</shortName>
    </alternativeName>
</protein>
<keyword evidence="5 13" id="KW-0479">Metal-binding</keyword>
<evidence type="ECO:0000256" key="12">
    <source>
        <dbReference type="ARBA" id="ARBA00049515"/>
    </source>
</evidence>
<dbReference type="Proteomes" id="UP001519328">
    <property type="component" value="Unassembled WGS sequence"/>
</dbReference>
<dbReference type="Gene3D" id="3.10.20.30">
    <property type="match status" value="1"/>
</dbReference>
<accession>A0ABS4HB94</accession>
<evidence type="ECO:0000256" key="9">
    <source>
        <dbReference type="ARBA" id="ARBA00022884"/>
    </source>
</evidence>
<dbReference type="PROSITE" id="PS50862">
    <property type="entry name" value="AA_TRNA_LIGASE_II"/>
    <property type="match status" value="1"/>
</dbReference>
<evidence type="ECO:0000256" key="10">
    <source>
        <dbReference type="ARBA" id="ARBA00022917"/>
    </source>
</evidence>
<dbReference type="InterPro" id="IPR047246">
    <property type="entry name" value="ThrRS_anticodon"/>
</dbReference>
<evidence type="ECO:0000256" key="2">
    <source>
        <dbReference type="ARBA" id="ARBA00022490"/>
    </source>
</evidence>
<evidence type="ECO:0000256" key="11">
    <source>
        <dbReference type="ARBA" id="ARBA00023146"/>
    </source>
</evidence>
<dbReference type="PANTHER" id="PTHR11451:SF56">
    <property type="entry name" value="THREONINE--TRNA LIGASE 1"/>
    <property type="match status" value="1"/>
</dbReference>